<evidence type="ECO:0000313" key="3">
    <source>
        <dbReference type="Proteomes" id="UP000298285"/>
    </source>
</evidence>
<dbReference type="PANTHER" id="PTHR34219">
    <property type="entry name" value="IRON-REGULATED INNER MEMBRANE PROTEIN-RELATED"/>
    <property type="match status" value="1"/>
</dbReference>
<proteinExistence type="predicted"/>
<feature type="transmembrane region" description="Helical" evidence="1">
    <location>
        <begin position="455"/>
        <end position="480"/>
    </location>
</feature>
<keyword evidence="1" id="KW-0472">Membrane</keyword>
<dbReference type="AlphaFoldDB" id="A0A4Y9IMA3"/>
<dbReference type="Pfam" id="PF03929">
    <property type="entry name" value="PepSY_TM"/>
    <property type="match status" value="1"/>
</dbReference>
<sequence length="500" mass="58023">MLKRILYSTHRILGTILSILFVVWFLSGFVMIYHTFPRVSNIDRYAHMDILPRNILSPDSLVKCLPEGTTFTKLSLRSYAGKAFFESISKEGTAQISADSAAVSNKIKRTPSFRQIEEYAKKWSNADIVKVDTLRELEQWIPFSYLKKDFPIYKFYFGDQDKHQLYISSQTGDALQFTNKDNRFWSWLGAIPHWVYFTSLRQNTKLWTNVITCLSGIGCLVCIAGIIIGIRSYIIQHRKKKKWGSPYRKIAYKWHHIMGFVFGIFVFTFTFSGMMSLNDVPDWIAKVHNPSIEENMLLPHPVILQDYKLNVQKVVEAYSGEIKSVEWAYFGQKPLYKVIVGKKLLTIDASEDSLKLLNLKEVDIKGYIVQTHSEPMKISLMSKYDNYYVGLTDHLTLPVYKVEIADADKSTYYINPKNGNIRYFNTNSKVHKWTYQALHSYKTGFFAKYPILWNIAMWITLIGGTFVSITGVWLGIKYIIRKVRKLKKSLCIKETEDKSF</sequence>
<accession>A0A4Y9IMA3</accession>
<dbReference type="EMBL" id="SPPK01000004">
    <property type="protein sequence ID" value="TFU88884.1"/>
    <property type="molecule type" value="Genomic_DNA"/>
</dbReference>
<keyword evidence="1" id="KW-0812">Transmembrane</keyword>
<dbReference type="Proteomes" id="UP000298285">
    <property type="component" value="Unassembled WGS sequence"/>
</dbReference>
<feature type="transmembrane region" description="Helical" evidence="1">
    <location>
        <begin position="206"/>
        <end position="230"/>
    </location>
</feature>
<keyword evidence="1" id="KW-1133">Transmembrane helix</keyword>
<dbReference type="InterPro" id="IPR005625">
    <property type="entry name" value="PepSY-ass_TM"/>
</dbReference>
<protein>
    <submittedName>
        <fullName evidence="2">PepSY domain-containing protein</fullName>
    </submittedName>
</protein>
<evidence type="ECO:0000256" key="1">
    <source>
        <dbReference type="SAM" id="Phobius"/>
    </source>
</evidence>
<gene>
    <name evidence="2" type="ORF">E4T88_13545</name>
</gene>
<feature type="transmembrane region" description="Helical" evidence="1">
    <location>
        <begin position="12"/>
        <end position="33"/>
    </location>
</feature>
<evidence type="ECO:0000313" key="2">
    <source>
        <dbReference type="EMBL" id="TFU88884.1"/>
    </source>
</evidence>
<organism evidence="2 3">
    <name type="scientific">Dysgonomonas mossii</name>
    <dbReference type="NCBI Taxonomy" id="163665"/>
    <lineage>
        <taxon>Bacteria</taxon>
        <taxon>Pseudomonadati</taxon>
        <taxon>Bacteroidota</taxon>
        <taxon>Bacteroidia</taxon>
        <taxon>Bacteroidales</taxon>
        <taxon>Dysgonomonadaceae</taxon>
        <taxon>Dysgonomonas</taxon>
    </lineage>
</organism>
<feature type="transmembrane region" description="Helical" evidence="1">
    <location>
        <begin position="251"/>
        <end position="271"/>
    </location>
</feature>
<dbReference type="PANTHER" id="PTHR34219:SF6">
    <property type="entry name" value="BLR3280 PROTEIN"/>
    <property type="match status" value="1"/>
</dbReference>
<dbReference type="OrthoDB" id="9760788at2"/>
<name>A0A4Y9IMA3_9BACT</name>
<dbReference type="RefSeq" id="WP_135106298.1">
    <property type="nucleotide sequence ID" value="NZ_JADGKW010000004.1"/>
</dbReference>
<reference evidence="2 3" key="1">
    <citation type="submission" date="2019-03" db="EMBL/GenBank/DDBJ databases">
        <title>Diversity of the mouse oral microbiome.</title>
        <authorList>
            <person name="Joseph S."/>
            <person name="Aduse-Opoku J."/>
            <person name="Curtis M."/>
            <person name="Wade W."/>
            <person name="Hashim A."/>
        </authorList>
    </citation>
    <scope>NUCLEOTIDE SEQUENCE [LARGE SCALE GENOMIC DNA]</scope>
    <source>
        <strain evidence="2 3">P11</strain>
    </source>
</reference>
<comment type="caution">
    <text evidence="2">The sequence shown here is derived from an EMBL/GenBank/DDBJ whole genome shotgun (WGS) entry which is preliminary data.</text>
</comment>